<evidence type="ECO:0000256" key="1">
    <source>
        <dbReference type="ARBA" id="ARBA00001974"/>
    </source>
</evidence>
<dbReference type="PANTHER" id="PTHR13878">
    <property type="entry name" value="GULONOLACTONE OXIDASE"/>
    <property type="match status" value="1"/>
</dbReference>
<feature type="domain" description="FAD-binding PCMH-type" evidence="10">
    <location>
        <begin position="51"/>
        <end position="237"/>
    </location>
</feature>
<dbReference type="GO" id="GO:0009690">
    <property type="term" value="P:cytokinin metabolic process"/>
    <property type="evidence" value="ECO:0007669"/>
    <property type="project" value="InterPro"/>
</dbReference>
<dbReference type="Pfam" id="PF01565">
    <property type="entry name" value="FAD_binding_4"/>
    <property type="match status" value="1"/>
</dbReference>
<sequence length="562" mass="63150">MVTSLISIIGHDNPWPRTLSQDLQTLDLSARIRVDPLALDAVSTDFGRLTRAPAPSAVLHPSCPRDIAALVRFSYASRRPFTIAPRGQGHSVRGQALAPRGVVVDMSSMRGGGGGGGGGGHEARVSVQVSGRYVDVGGEQLWVDVLSETLRFGLAPRSWTDYLYLTVGGTLSNAGISGQAFMHGPQISNVYELDVIAGTGESVTCSENNEPDLFFAVLGGLGQFGIITRARIALENAPQMVRWVRLIYTDVAIFTSDQERLISLDRKERFNYVEGSVLLGHNLKNNWRSSFFSREVLERITRLSSQHGVLYCLEGAKYYDHGMASQVDQELESILQELRFLPGLALQNDVAYPHFLNRVRKDELKLRPMGLWDVPHPWLSIFIPRSRIIEFDQGVFKHILKNKGSIGPVLIYPMNKIKWDERTSAVIPDEDIFYSVGLLRSAVNGTEYLEEQNKEILRFCDQLGIGYKQYLPHYTSHGDWMKHFGPKWDMFVQRKRRYDPKLLLSPGQRIFDSYLSHKSLANFSNSDESDQGDDKSTANFRNSDEWDQGDDHKEQIKSASSR</sequence>
<reference evidence="12" key="2">
    <citation type="submission" date="2025-08" db="UniProtKB">
        <authorList>
            <consortium name="RefSeq"/>
        </authorList>
    </citation>
    <scope>IDENTIFICATION</scope>
    <source>
        <tissue evidence="12">Leaf</tissue>
    </source>
</reference>
<dbReference type="SUPFAM" id="SSF55103">
    <property type="entry name" value="FAD-linked oxidases, C-terminal domain"/>
    <property type="match status" value="1"/>
</dbReference>
<dbReference type="InterPro" id="IPR016166">
    <property type="entry name" value="FAD-bd_PCMH"/>
</dbReference>
<dbReference type="Gene3D" id="3.30.465.10">
    <property type="match status" value="1"/>
</dbReference>
<dbReference type="Proteomes" id="UP000515123">
    <property type="component" value="Linkage group 16"/>
</dbReference>
<dbReference type="InterPro" id="IPR016170">
    <property type="entry name" value="Cytok_DH_C_sf"/>
</dbReference>
<evidence type="ECO:0000256" key="6">
    <source>
        <dbReference type="ARBA" id="ARBA00022827"/>
    </source>
</evidence>
<dbReference type="AlphaFoldDB" id="A0A6P5GAF3"/>
<comment type="subunit">
    <text evidence="3">Monomer.</text>
</comment>
<protein>
    <recommendedName>
        <fullName evidence="4">cytokinin dehydrogenase</fullName>
        <ecNumber evidence="4">1.5.99.12</ecNumber>
    </recommendedName>
</protein>
<dbReference type="EC" id="1.5.99.12" evidence="4"/>
<comment type="cofactor">
    <cofactor evidence="1">
        <name>FAD</name>
        <dbReference type="ChEBI" id="CHEBI:57692"/>
    </cofactor>
</comment>
<gene>
    <name evidence="12" type="primary">LOC109722131</name>
</gene>
<reference evidence="11" key="1">
    <citation type="journal article" date="2015" name="Nat. Genet.">
        <title>The pineapple genome and the evolution of CAM photosynthesis.</title>
        <authorList>
            <person name="Ming R."/>
            <person name="VanBuren R."/>
            <person name="Wai C.M."/>
            <person name="Tang H."/>
            <person name="Schatz M.C."/>
            <person name="Bowers J.E."/>
            <person name="Lyons E."/>
            <person name="Wang M.L."/>
            <person name="Chen J."/>
            <person name="Biggers E."/>
            <person name="Zhang J."/>
            <person name="Huang L."/>
            <person name="Zhang L."/>
            <person name="Miao W."/>
            <person name="Zhang J."/>
            <person name="Ye Z."/>
            <person name="Miao C."/>
            <person name="Lin Z."/>
            <person name="Wang H."/>
            <person name="Zhou H."/>
            <person name="Yim W.C."/>
            <person name="Priest H.D."/>
            <person name="Zheng C."/>
            <person name="Woodhouse M."/>
            <person name="Edger P.P."/>
            <person name="Guyot R."/>
            <person name="Guo H.B."/>
            <person name="Guo H."/>
            <person name="Zheng G."/>
            <person name="Singh R."/>
            <person name="Sharma A."/>
            <person name="Min X."/>
            <person name="Zheng Y."/>
            <person name="Lee H."/>
            <person name="Gurtowski J."/>
            <person name="Sedlazeck F.J."/>
            <person name="Harkess A."/>
            <person name="McKain M.R."/>
            <person name="Liao Z."/>
            <person name="Fang J."/>
            <person name="Liu J."/>
            <person name="Zhang X."/>
            <person name="Zhang Q."/>
            <person name="Hu W."/>
            <person name="Qin Y."/>
            <person name="Wang K."/>
            <person name="Chen L.Y."/>
            <person name="Shirley N."/>
            <person name="Lin Y.R."/>
            <person name="Liu L.Y."/>
            <person name="Hernandez A.G."/>
            <person name="Wright C.L."/>
            <person name="Bulone V."/>
            <person name="Tuskan G.A."/>
            <person name="Heath K."/>
            <person name="Zee F."/>
            <person name="Moore P.H."/>
            <person name="Sunkar R."/>
            <person name="Leebens-Mack J.H."/>
            <person name="Mockler T."/>
            <person name="Bennetzen J.L."/>
            <person name="Freeling M."/>
            <person name="Sankoff D."/>
            <person name="Paterson A.H."/>
            <person name="Zhu X."/>
            <person name="Yang X."/>
            <person name="Smith J.A."/>
            <person name="Cushman J.C."/>
            <person name="Paull R.E."/>
            <person name="Yu Q."/>
        </authorList>
    </citation>
    <scope>NUCLEOTIDE SEQUENCE [LARGE SCALE GENOMIC DNA]</scope>
    <source>
        <strain evidence="11">cv. F153</strain>
    </source>
</reference>
<dbReference type="InterPro" id="IPR016167">
    <property type="entry name" value="FAD-bd_PCMH_sub1"/>
</dbReference>
<keyword evidence="6" id="KW-0274">FAD</keyword>
<dbReference type="Gene3D" id="3.40.462.10">
    <property type="entry name" value="FAD-linked oxidases, C-terminal domain"/>
    <property type="match status" value="1"/>
</dbReference>
<comment type="catalytic activity">
    <reaction evidence="8">
        <text>N(6)-dimethylallyladenine + A + H2O = 3-methyl-2-butenal + adenine + AH2</text>
        <dbReference type="Rhea" id="RHEA:13625"/>
        <dbReference type="ChEBI" id="CHEBI:13193"/>
        <dbReference type="ChEBI" id="CHEBI:15377"/>
        <dbReference type="ChEBI" id="CHEBI:15825"/>
        <dbReference type="ChEBI" id="CHEBI:16708"/>
        <dbReference type="ChEBI" id="CHEBI:17499"/>
        <dbReference type="ChEBI" id="CHEBI:17660"/>
        <dbReference type="EC" id="1.5.99.12"/>
    </reaction>
</comment>
<evidence type="ECO:0000313" key="11">
    <source>
        <dbReference type="Proteomes" id="UP000515123"/>
    </source>
</evidence>
<dbReference type="GeneID" id="109722131"/>
<name>A0A6P5GAF3_ANACO</name>
<dbReference type="InterPro" id="IPR006093">
    <property type="entry name" value="Oxy_OxRdtase_FAD_BS"/>
</dbReference>
<dbReference type="GO" id="GO:0019139">
    <property type="term" value="F:cytokinin dehydrogenase activity"/>
    <property type="evidence" value="ECO:0007669"/>
    <property type="project" value="UniProtKB-EC"/>
</dbReference>
<dbReference type="PROSITE" id="PS51387">
    <property type="entry name" value="FAD_PCMH"/>
    <property type="match status" value="1"/>
</dbReference>
<dbReference type="InterPro" id="IPR016164">
    <property type="entry name" value="FAD-linked_Oxase-like_C"/>
</dbReference>
<dbReference type="OrthoDB" id="415825at2759"/>
<keyword evidence="5" id="KW-0285">Flavoprotein</keyword>
<organism evidence="11 12">
    <name type="scientific">Ananas comosus</name>
    <name type="common">Pineapple</name>
    <name type="synonym">Ananas ananas</name>
    <dbReference type="NCBI Taxonomy" id="4615"/>
    <lineage>
        <taxon>Eukaryota</taxon>
        <taxon>Viridiplantae</taxon>
        <taxon>Streptophyta</taxon>
        <taxon>Embryophyta</taxon>
        <taxon>Tracheophyta</taxon>
        <taxon>Spermatophyta</taxon>
        <taxon>Magnoliopsida</taxon>
        <taxon>Liliopsida</taxon>
        <taxon>Poales</taxon>
        <taxon>Bromeliaceae</taxon>
        <taxon>Bromelioideae</taxon>
        <taxon>Ananas</taxon>
    </lineage>
</organism>
<evidence type="ECO:0000256" key="9">
    <source>
        <dbReference type="SAM" id="MobiDB-lite"/>
    </source>
</evidence>
<keyword evidence="11" id="KW-1185">Reference proteome</keyword>
<proteinExistence type="inferred from homology"/>
<dbReference type="InterPro" id="IPR006094">
    <property type="entry name" value="Oxid_FAD_bind_N"/>
</dbReference>
<dbReference type="PROSITE" id="PS00862">
    <property type="entry name" value="OX2_COVAL_FAD"/>
    <property type="match status" value="1"/>
</dbReference>
<evidence type="ECO:0000256" key="7">
    <source>
        <dbReference type="ARBA" id="ARBA00023002"/>
    </source>
</evidence>
<evidence type="ECO:0000256" key="5">
    <source>
        <dbReference type="ARBA" id="ARBA00022630"/>
    </source>
</evidence>
<keyword evidence="7" id="KW-0560">Oxidoreductase</keyword>
<evidence type="ECO:0000256" key="4">
    <source>
        <dbReference type="ARBA" id="ARBA00011928"/>
    </source>
</evidence>
<dbReference type="GO" id="GO:0071949">
    <property type="term" value="F:FAD binding"/>
    <property type="evidence" value="ECO:0007669"/>
    <property type="project" value="InterPro"/>
</dbReference>
<evidence type="ECO:0000313" key="12">
    <source>
        <dbReference type="RefSeq" id="XP_020105606.1"/>
    </source>
</evidence>
<dbReference type="InterPro" id="IPR015345">
    <property type="entry name" value="Cytokinin_DH_FAD/cytokin-bd"/>
</dbReference>
<dbReference type="SUPFAM" id="SSF56176">
    <property type="entry name" value="FAD-binding/transporter-associated domain-like"/>
    <property type="match status" value="1"/>
</dbReference>
<dbReference type="PANTHER" id="PTHR13878:SF127">
    <property type="entry name" value="CYTOKININ DEHYDROGENASE 3"/>
    <property type="match status" value="1"/>
</dbReference>
<evidence type="ECO:0000256" key="8">
    <source>
        <dbReference type="ARBA" id="ARBA00048224"/>
    </source>
</evidence>
<dbReference type="InterPro" id="IPR016169">
    <property type="entry name" value="FAD-bd_PCMH_sub2"/>
</dbReference>
<evidence type="ECO:0000256" key="2">
    <source>
        <dbReference type="ARBA" id="ARBA00005466"/>
    </source>
</evidence>
<evidence type="ECO:0000256" key="3">
    <source>
        <dbReference type="ARBA" id="ARBA00011245"/>
    </source>
</evidence>
<evidence type="ECO:0000259" key="10">
    <source>
        <dbReference type="PROSITE" id="PS51387"/>
    </source>
</evidence>
<dbReference type="Gene3D" id="3.30.43.10">
    <property type="entry name" value="Uridine Diphospho-n-acetylenolpyruvylglucosamine Reductase, domain 2"/>
    <property type="match status" value="1"/>
</dbReference>
<dbReference type="Pfam" id="PF09265">
    <property type="entry name" value="Cytokin-bind"/>
    <property type="match status" value="1"/>
</dbReference>
<accession>A0A6P5GAF3</accession>
<dbReference type="RefSeq" id="XP_020105606.1">
    <property type="nucleotide sequence ID" value="XM_020250017.1"/>
</dbReference>
<dbReference type="InterPro" id="IPR036318">
    <property type="entry name" value="FAD-bd_PCMH-like_sf"/>
</dbReference>
<feature type="region of interest" description="Disordered" evidence="9">
    <location>
        <begin position="523"/>
        <end position="562"/>
    </location>
</feature>
<comment type="similarity">
    <text evidence="2">Belongs to the oxygen-dependent FAD-linked oxidoreductase family.</text>
</comment>
<dbReference type="InterPro" id="IPR050432">
    <property type="entry name" value="FAD-linked_Oxidoreductases_BP"/>
</dbReference>